<dbReference type="InterPro" id="IPR032710">
    <property type="entry name" value="NTF2-like_dom_sf"/>
</dbReference>
<sequence>MSTRETVDRFLDALGRLEEHEEVDPLVELFADDVRVDTATATDALRGSDGARKLWQEDRELFRSVSSEFRNQVVEGDVAILEWQRTAEGQDGGDLSHPGVTVLEVDGDRIARFAVYFDAARLHVRKPG</sequence>
<proteinExistence type="predicted"/>
<feature type="domain" description="SnoaL-like" evidence="1">
    <location>
        <begin position="7"/>
        <end position="112"/>
    </location>
</feature>
<organism evidence="2">
    <name type="scientific">freshwater metagenome</name>
    <dbReference type="NCBI Taxonomy" id="449393"/>
    <lineage>
        <taxon>unclassified sequences</taxon>
        <taxon>metagenomes</taxon>
        <taxon>ecological metagenomes</taxon>
    </lineage>
</organism>
<gene>
    <name evidence="2" type="ORF">UFOPK3564_00841</name>
</gene>
<evidence type="ECO:0000313" key="2">
    <source>
        <dbReference type="EMBL" id="CAB4905355.1"/>
    </source>
</evidence>
<name>A0A6J7GKE8_9ZZZZ</name>
<dbReference type="InterPro" id="IPR037401">
    <property type="entry name" value="SnoaL-like"/>
</dbReference>
<dbReference type="SUPFAM" id="SSF54427">
    <property type="entry name" value="NTF2-like"/>
    <property type="match status" value="1"/>
</dbReference>
<protein>
    <submittedName>
        <fullName evidence="2">Unannotated protein</fullName>
    </submittedName>
</protein>
<dbReference type="Gene3D" id="3.10.450.50">
    <property type="match status" value="1"/>
</dbReference>
<dbReference type="Pfam" id="PF12680">
    <property type="entry name" value="SnoaL_2"/>
    <property type="match status" value="1"/>
</dbReference>
<evidence type="ECO:0000259" key="1">
    <source>
        <dbReference type="Pfam" id="PF12680"/>
    </source>
</evidence>
<accession>A0A6J7GKE8</accession>
<reference evidence="2" key="1">
    <citation type="submission" date="2020-05" db="EMBL/GenBank/DDBJ databases">
        <authorList>
            <person name="Chiriac C."/>
            <person name="Salcher M."/>
            <person name="Ghai R."/>
            <person name="Kavagutti S V."/>
        </authorList>
    </citation>
    <scope>NUCLEOTIDE SEQUENCE</scope>
</reference>
<dbReference type="EMBL" id="CAFBMK010000033">
    <property type="protein sequence ID" value="CAB4905355.1"/>
    <property type="molecule type" value="Genomic_DNA"/>
</dbReference>
<dbReference type="AlphaFoldDB" id="A0A6J7GKE8"/>